<accession>A0A7X1DYR6</accession>
<reference evidence="1 2" key="1">
    <citation type="submission" date="2020-04" db="EMBL/GenBank/DDBJ databases">
        <title>Pseudomonas crami sp. nov., a novel proteolytic bacterial species isolated from cream.</title>
        <authorList>
            <person name="Hofmann K."/>
            <person name="Woller A."/>
            <person name="Huptas C."/>
            <person name="Wenning M."/>
            <person name="Scherer S."/>
            <person name="Doll E.V."/>
        </authorList>
    </citation>
    <scope>NUCLEOTIDE SEQUENCE [LARGE SCALE GENOMIC DNA]</scope>
    <source>
        <strain evidence="1 2">WS 5106</strain>
    </source>
</reference>
<evidence type="ECO:0000313" key="1">
    <source>
        <dbReference type="EMBL" id="MBC2405625.1"/>
    </source>
</evidence>
<sequence>MKTTNRMSIFRENRSIQEELFVAHERWRGKALSATARIDRAKQNVLDALGGNLELFRGGFSDGTNQPLTIGALQKHNLGEATFAVTGLFHNNLQGILRCITGELNGSVK</sequence>
<protein>
    <submittedName>
        <fullName evidence="1">Uncharacterized protein</fullName>
    </submittedName>
</protein>
<dbReference type="EMBL" id="JAAXCY010000002">
    <property type="protein sequence ID" value="MBC2405625.1"/>
    <property type="molecule type" value="Genomic_DNA"/>
</dbReference>
<organism evidence="1 2">
    <name type="scientific">Pseudomonas cremoris</name>
    <dbReference type="NCBI Taxonomy" id="2724178"/>
    <lineage>
        <taxon>Bacteria</taxon>
        <taxon>Pseudomonadati</taxon>
        <taxon>Pseudomonadota</taxon>
        <taxon>Gammaproteobacteria</taxon>
        <taxon>Pseudomonadales</taxon>
        <taxon>Pseudomonadaceae</taxon>
        <taxon>Pseudomonas</taxon>
    </lineage>
</organism>
<dbReference type="Proteomes" id="UP000520513">
    <property type="component" value="Unassembled WGS sequence"/>
</dbReference>
<proteinExistence type="predicted"/>
<gene>
    <name evidence="1" type="ORF">HF257_06390</name>
</gene>
<comment type="caution">
    <text evidence="1">The sequence shown here is derived from an EMBL/GenBank/DDBJ whole genome shotgun (WGS) entry which is preliminary data.</text>
</comment>
<name>A0A7X1DYR6_9PSED</name>
<evidence type="ECO:0000313" key="2">
    <source>
        <dbReference type="Proteomes" id="UP000520513"/>
    </source>
</evidence>
<dbReference type="RefSeq" id="WP_156356768.1">
    <property type="nucleotide sequence ID" value="NZ_JAAXCY010000002.1"/>
</dbReference>
<dbReference type="AlphaFoldDB" id="A0A7X1DYR6"/>